<sequence>MASAYSSQPGYAVIPGFTDPNDPKKTPQILVFYNTANSNLAVELWKGDKSDARNVEDSLSALSTDRVGFVSNPTHLAAAALSGTNVVVGFTESESSGGSYSSISDPTESAPATMASTSTHKVSILSPIYQTLDDTDAGNVTIAIASSNPIAASSATEDDAWVYYLKTDTDNDNKLSVFEYSLSNREAAALGANPISGSSLSAYWDGSTRWVIYQGKADKKNNYQLFEHDPGNDLDAKIPGTGAATKCCKVAIAHDATTSKTYLYFTTDSGDIYRVIKDGKWNGSAAQISDSAKTQVAAVSQLAAIYSGGVVHLFFTNRDGRNPNKAHVVDDVSKA</sequence>
<dbReference type="PROSITE" id="PS00018">
    <property type="entry name" value="EF_HAND_1"/>
    <property type="match status" value="1"/>
</dbReference>
<evidence type="ECO:0000313" key="2">
    <source>
        <dbReference type="EMBL" id="KAK6347973.1"/>
    </source>
</evidence>
<evidence type="ECO:0000313" key="3">
    <source>
        <dbReference type="Proteomes" id="UP001313282"/>
    </source>
</evidence>
<protein>
    <recommendedName>
        <fullName evidence="4">Fucose-specific lectin</fullName>
    </recommendedName>
</protein>
<dbReference type="Gene3D" id="2.120.10.70">
    <property type="entry name" value="Fucose-specific lectin"/>
    <property type="match status" value="1"/>
</dbReference>
<organism evidence="2 3">
    <name type="scientific">Orbilia javanica</name>
    <dbReference type="NCBI Taxonomy" id="47235"/>
    <lineage>
        <taxon>Eukaryota</taxon>
        <taxon>Fungi</taxon>
        <taxon>Dikarya</taxon>
        <taxon>Ascomycota</taxon>
        <taxon>Pezizomycotina</taxon>
        <taxon>Orbiliomycetes</taxon>
        <taxon>Orbiliales</taxon>
        <taxon>Orbiliaceae</taxon>
        <taxon>Orbilia</taxon>
    </lineage>
</organism>
<gene>
    <name evidence="2" type="ORF">TWF718_005793</name>
</gene>
<evidence type="ECO:0000256" key="1">
    <source>
        <dbReference type="SAM" id="MobiDB-lite"/>
    </source>
</evidence>
<comment type="caution">
    <text evidence="2">The sequence shown here is derived from an EMBL/GenBank/DDBJ whole genome shotgun (WGS) entry which is preliminary data.</text>
</comment>
<dbReference type="Proteomes" id="UP001313282">
    <property type="component" value="Unassembled WGS sequence"/>
</dbReference>
<proteinExistence type="predicted"/>
<accession>A0AAN8MQF5</accession>
<evidence type="ECO:0008006" key="4">
    <source>
        <dbReference type="Google" id="ProtNLM"/>
    </source>
</evidence>
<feature type="compositionally biased region" description="Low complexity" evidence="1">
    <location>
        <begin position="94"/>
        <end position="104"/>
    </location>
</feature>
<feature type="region of interest" description="Disordered" evidence="1">
    <location>
        <begin position="94"/>
        <end position="113"/>
    </location>
</feature>
<dbReference type="InterPro" id="IPR018247">
    <property type="entry name" value="EF_Hand_1_Ca_BS"/>
</dbReference>
<reference evidence="2 3" key="1">
    <citation type="submission" date="2019-10" db="EMBL/GenBank/DDBJ databases">
        <authorList>
            <person name="Palmer J.M."/>
        </authorList>
    </citation>
    <scope>NUCLEOTIDE SEQUENCE [LARGE SCALE GENOMIC DNA]</scope>
    <source>
        <strain evidence="2 3">TWF718</strain>
    </source>
</reference>
<dbReference type="SUPFAM" id="SSF89372">
    <property type="entry name" value="Fucose-specific lectin"/>
    <property type="match status" value="1"/>
</dbReference>
<keyword evidence="3" id="KW-1185">Reference proteome</keyword>
<name>A0AAN8MQF5_9PEZI</name>
<dbReference type="EMBL" id="JAVHNR010000003">
    <property type="protein sequence ID" value="KAK6347973.1"/>
    <property type="molecule type" value="Genomic_DNA"/>
</dbReference>
<dbReference type="AlphaFoldDB" id="A0AAN8MQF5"/>